<keyword evidence="4" id="KW-0804">Transcription</keyword>
<dbReference type="GO" id="GO:0016301">
    <property type="term" value="F:kinase activity"/>
    <property type="evidence" value="ECO:0007669"/>
    <property type="project" value="UniProtKB-KW"/>
</dbReference>
<dbReference type="SMART" id="SM01012">
    <property type="entry name" value="ANTAR"/>
    <property type="match status" value="1"/>
</dbReference>
<accession>A0A3N0GNI1</accession>
<dbReference type="InterPro" id="IPR011006">
    <property type="entry name" value="CheY-like_superfamily"/>
</dbReference>
<evidence type="ECO:0000256" key="4">
    <source>
        <dbReference type="ARBA" id="ARBA00023163"/>
    </source>
</evidence>
<name>A0A3N0GNI1_9ACTN</name>
<keyword evidence="2" id="KW-0418">Kinase</keyword>
<dbReference type="PIRSF" id="PIRSF036625">
    <property type="entry name" value="GAF_ANTAR"/>
    <property type="match status" value="1"/>
</dbReference>
<evidence type="ECO:0000313" key="6">
    <source>
        <dbReference type="EMBL" id="RNM14033.1"/>
    </source>
</evidence>
<dbReference type="SUPFAM" id="SSF55781">
    <property type="entry name" value="GAF domain-like"/>
    <property type="match status" value="1"/>
</dbReference>
<evidence type="ECO:0000259" key="5">
    <source>
        <dbReference type="PROSITE" id="PS50921"/>
    </source>
</evidence>
<dbReference type="InterPro" id="IPR012074">
    <property type="entry name" value="GAF_ANTAR"/>
</dbReference>
<sequence length="234" mass="25360">MYDRELFLQTLASSTLQQLVTPFDAQTSLDELALRVTDVLGLSGSAVSLVHGDRLVLQTAHDSGIASVGRAQEQSQSGPCVMAWRSGDVVTVAELAEERSRWPVYCETAAKVGITAVASVPMKLGAEAIGVLGLYSRESRDWPDEDLAAASMMAELTTAFLVHDAHVREQVEHIEQLQRALTSRVSIEQGKGFLAGSRGISIDEAFETLRRYARSHHTTLAETAEAVVRGLLEP</sequence>
<dbReference type="EMBL" id="RJSF01000040">
    <property type="protein sequence ID" value="RNM14033.1"/>
    <property type="molecule type" value="Genomic_DNA"/>
</dbReference>
<dbReference type="InterPro" id="IPR005561">
    <property type="entry name" value="ANTAR"/>
</dbReference>
<protein>
    <submittedName>
        <fullName evidence="6">ANTAR domain-containing protein</fullName>
    </submittedName>
</protein>
<dbReference type="InterPro" id="IPR003018">
    <property type="entry name" value="GAF"/>
</dbReference>
<dbReference type="SUPFAM" id="SSF52172">
    <property type="entry name" value="CheY-like"/>
    <property type="match status" value="1"/>
</dbReference>
<dbReference type="OrthoDB" id="3683444at2"/>
<proteinExistence type="predicted"/>
<evidence type="ECO:0000256" key="2">
    <source>
        <dbReference type="ARBA" id="ARBA00022777"/>
    </source>
</evidence>
<dbReference type="Pfam" id="PF13185">
    <property type="entry name" value="GAF_2"/>
    <property type="match status" value="1"/>
</dbReference>
<reference evidence="6 7" key="1">
    <citation type="submission" date="2018-11" db="EMBL/GenBank/DDBJ databases">
        <authorList>
            <person name="Li F."/>
        </authorList>
    </citation>
    <scope>NUCLEOTIDE SEQUENCE [LARGE SCALE GENOMIC DNA]</scope>
    <source>
        <strain evidence="6 7">Gsoil 818</strain>
    </source>
</reference>
<dbReference type="Gene3D" id="3.30.450.40">
    <property type="match status" value="1"/>
</dbReference>
<dbReference type="AlphaFoldDB" id="A0A3N0GNI1"/>
<feature type="domain" description="ANTAR" evidence="5">
    <location>
        <begin position="167"/>
        <end position="228"/>
    </location>
</feature>
<dbReference type="Proteomes" id="UP000279994">
    <property type="component" value="Unassembled WGS sequence"/>
</dbReference>
<keyword evidence="7" id="KW-1185">Reference proteome</keyword>
<dbReference type="Gene3D" id="1.10.10.10">
    <property type="entry name" value="Winged helix-like DNA-binding domain superfamily/Winged helix DNA-binding domain"/>
    <property type="match status" value="1"/>
</dbReference>
<dbReference type="InterPro" id="IPR029016">
    <property type="entry name" value="GAF-like_dom_sf"/>
</dbReference>
<dbReference type="PROSITE" id="PS50921">
    <property type="entry name" value="ANTAR"/>
    <property type="match status" value="1"/>
</dbReference>
<gene>
    <name evidence="6" type="ORF">EFL26_13930</name>
</gene>
<evidence type="ECO:0000256" key="1">
    <source>
        <dbReference type="ARBA" id="ARBA00022679"/>
    </source>
</evidence>
<dbReference type="GO" id="GO:0003723">
    <property type="term" value="F:RNA binding"/>
    <property type="evidence" value="ECO:0007669"/>
    <property type="project" value="InterPro"/>
</dbReference>
<dbReference type="RefSeq" id="WP_123223441.1">
    <property type="nucleotide sequence ID" value="NZ_RJSF01000040.1"/>
</dbReference>
<keyword evidence="1" id="KW-0808">Transferase</keyword>
<organism evidence="6 7">
    <name type="scientific">Nocardioides pocheonensis</name>
    <dbReference type="NCBI Taxonomy" id="661485"/>
    <lineage>
        <taxon>Bacteria</taxon>
        <taxon>Bacillati</taxon>
        <taxon>Actinomycetota</taxon>
        <taxon>Actinomycetes</taxon>
        <taxon>Propionibacteriales</taxon>
        <taxon>Nocardioidaceae</taxon>
        <taxon>Nocardioides</taxon>
    </lineage>
</organism>
<comment type="caution">
    <text evidence="6">The sequence shown here is derived from an EMBL/GenBank/DDBJ whole genome shotgun (WGS) entry which is preliminary data.</text>
</comment>
<dbReference type="SMART" id="SM00065">
    <property type="entry name" value="GAF"/>
    <property type="match status" value="1"/>
</dbReference>
<evidence type="ECO:0000256" key="3">
    <source>
        <dbReference type="ARBA" id="ARBA00023015"/>
    </source>
</evidence>
<dbReference type="Pfam" id="PF03861">
    <property type="entry name" value="ANTAR"/>
    <property type="match status" value="1"/>
</dbReference>
<evidence type="ECO:0000313" key="7">
    <source>
        <dbReference type="Proteomes" id="UP000279994"/>
    </source>
</evidence>
<dbReference type="InterPro" id="IPR036388">
    <property type="entry name" value="WH-like_DNA-bd_sf"/>
</dbReference>
<keyword evidence="3" id="KW-0805">Transcription regulation</keyword>